<keyword evidence="2 6" id="KW-0547">Nucleotide-binding</keyword>
<feature type="compositionally biased region" description="Basic and acidic residues" evidence="7">
    <location>
        <begin position="100"/>
        <end position="114"/>
    </location>
</feature>
<comment type="caution">
    <text evidence="5">Lacks conserved residue(s) required for the propagation of feature annotation.</text>
</comment>
<proteinExistence type="inferred from homology"/>
<dbReference type="SUPFAM" id="SSF52540">
    <property type="entry name" value="P-loop containing nucleoside triphosphate hydrolases"/>
    <property type="match status" value="1"/>
</dbReference>
<sequence length="583" mass="65190">MIFILGKLLLPALISLLAHQELKHFSPQVTTQFLWDSHTMEVGSHNDEDNNPPNSIEIPHDALNVGLGGIGNIGNFILVEKINIEEHARCPGRPRTYSSSERKQAANQRRREARQDQMLRHLKSEVHNLRNELKLKADSFEGTCSQPKLKFQHAITNEKMKVLKQENNKLRLEVQKLTIGFSDLGNLSETISALVSQEVAQSVAKSVAQLVVQRDDFKSNYVQEMEKSKNLFNLLQEAKGNIRVFCRCRPLNLKEISSSSTPIVDLEAAEDGELGLITKTSTKKIFKFDRVYTLNADQSDVYADASPLVISVLDGYNVCIFAYGQSGTGKMYTMEGTVENRGENWGVNYRTLEELFKVVGDRKDLFDYDISVSFLEVYNEQIRDLLPLSPASNKIRLELKAAAWFHHAPILEAKVHNLGDVWTVLDDGKNARAVGSTNLNEHSSRSHCMLCIMVKTVNLVTCEVTQSKFWLVDLAGSERLAKSDAQGERLKETQHINRSLSALGDVMFALSSKRSHVSYRNSKLTYLLQDSLGGSAKTLMFVQISLLENDTTETLSSLNFGSRVSGISLGPTKKAGRQAKKGM</sequence>
<evidence type="ECO:0000256" key="1">
    <source>
        <dbReference type="ARBA" id="ARBA00022701"/>
    </source>
</evidence>
<dbReference type="GO" id="GO:0005524">
    <property type="term" value="F:ATP binding"/>
    <property type="evidence" value="ECO:0007669"/>
    <property type="project" value="UniProtKB-KW"/>
</dbReference>
<organism evidence="10 11">
    <name type="scientific">Platanthera zijinensis</name>
    <dbReference type="NCBI Taxonomy" id="2320716"/>
    <lineage>
        <taxon>Eukaryota</taxon>
        <taxon>Viridiplantae</taxon>
        <taxon>Streptophyta</taxon>
        <taxon>Embryophyta</taxon>
        <taxon>Tracheophyta</taxon>
        <taxon>Spermatophyta</taxon>
        <taxon>Magnoliopsida</taxon>
        <taxon>Liliopsida</taxon>
        <taxon>Asparagales</taxon>
        <taxon>Orchidaceae</taxon>
        <taxon>Orchidoideae</taxon>
        <taxon>Orchideae</taxon>
        <taxon>Orchidinae</taxon>
        <taxon>Platanthera</taxon>
    </lineage>
</organism>
<keyword evidence="3 6" id="KW-0067">ATP-binding</keyword>
<evidence type="ECO:0000256" key="7">
    <source>
        <dbReference type="SAM" id="MobiDB-lite"/>
    </source>
</evidence>
<evidence type="ECO:0000256" key="5">
    <source>
        <dbReference type="PROSITE-ProRule" id="PRU00283"/>
    </source>
</evidence>
<dbReference type="PRINTS" id="PR00380">
    <property type="entry name" value="KINESINHEAVY"/>
</dbReference>
<evidence type="ECO:0000256" key="8">
    <source>
        <dbReference type="SAM" id="SignalP"/>
    </source>
</evidence>
<dbReference type="InterPro" id="IPR019821">
    <property type="entry name" value="Kinesin_motor_CS"/>
</dbReference>
<dbReference type="Gene3D" id="3.40.850.10">
    <property type="entry name" value="Kinesin motor domain"/>
    <property type="match status" value="1"/>
</dbReference>
<dbReference type="PROSITE" id="PS00411">
    <property type="entry name" value="KINESIN_MOTOR_1"/>
    <property type="match status" value="1"/>
</dbReference>
<evidence type="ECO:0000256" key="4">
    <source>
        <dbReference type="ARBA" id="ARBA00023175"/>
    </source>
</evidence>
<dbReference type="GO" id="GO:0008017">
    <property type="term" value="F:microtubule binding"/>
    <property type="evidence" value="ECO:0007669"/>
    <property type="project" value="InterPro"/>
</dbReference>
<evidence type="ECO:0000256" key="2">
    <source>
        <dbReference type="ARBA" id="ARBA00022741"/>
    </source>
</evidence>
<dbReference type="GO" id="GO:0005874">
    <property type="term" value="C:microtubule"/>
    <property type="evidence" value="ECO:0007669"/>
    <property type="project" value="UniProtKB-KW"/>
</dbReference>
<protein>
    <recommendedName>
        <fullName evidence="6">Kinesin-like protein</fullName>
    </recommendedName>
</protein>
<dbReference type="InterPro" id="IPR027417">
    <property type="entry name" value="P-loop_NTPase"/>
</dbReference>
<dbReference type="GO" id="GO:0003777">
    <property type="term" value="F:microtubule motor activity"/>
    <property type="evidence" value="ECO:0007669"/>
    <property type="project" value="InterPro"/>
</dbReference>
<keyword evidence="1 6" id="KW-0493">Microtubule</keyword>
<feature type="domain" description="Kinesin motor" evidence="9">
    <location>
        <begin position="241"/>
        <end position="567"/>
    </location>
</feature>
<dbReference type="InterPro" id="IPR027640">
    <property type="entry name" value="Kinesin-like_fam"/>
</dbReference>
<comment type="similarity">
    <text evidence="5 6">Belongs to the TRAFAC class myosin-kinesin ATPase superfamily. Kinesin family.</text>
</comment>
<feature type="signal peptide" evidence="8">
    <location>
        <begin position="1"/>
        <end position="19"/>
    </location>
</feature>
<evidence type="ECO:0000256" key="6">
    <source>
        <dbReference type="RuleBase" id="RU000394"/>
    </source>
</evidence>
<name>A0AAP0FZY2_9ASPA</name>
<gene>
    <name evidence="10" type="primary">ATK4</name>
    <name evidence="10" type="ORF">KSP39_PZI017472</name>
</gene>
<evidence type="ECO:0000256" key="3">
    <source>
        <dbReference type="ARBA" id="ARBA00022840"/>
    </source>
</evidence>
<keyword evidence="8" id="KW-0732">Signal</keyword>
<dbReference type="InterPro" id="IPR001752">
    <property type="entry name" value="Kinesin_motor_dom"/>
</dbReference>
<dbReference type="InterPro" id="IPR036961">
    <property type="entry name" value="Kinesin_motor_dom_sf"/>
</dbReference>
<dbReference type="Pfam" id="PF00225">
    <property type="entry name" value="Kinesin"/>
    <property type="match status" value="1"/>
</dbReference>
<evidence type="ECO:0000259" key="9">
    <source>
        <dbReference type="PROSITE" id="PS50067"/>
    </source>
</evidence>
<keyword evidence="11" id="KW-1185">Reference proteome</keyword>
<feature type="region of interest" description="Disordered" evidence="7">
    <location>
        <begin position="90"/>
        <end position="114"/>
    </location>
</feature>
<dbReference type="PANTHER" id="PTHR47972:SF18">
    <property type="entry name" value="KINESIN-LIKE PROTEIN KIN-14R"/>
    <property type="match status" value="1"/>
</dbReference>
<dbReference type="Proteomes" id="UP001418222">
    <property type="component" value="Unassembled WGS sequence"/>
</dbReference>
<reference evidence="10 11" key="1">
    <citation type="journal article" date="2022" name="Nat. Plants">
        <title>Genomes of leafy and leafless Platanthera orchids illuminate the evolution of mycoheterotrophy.</title>
        <authorList>
            <person name="Li M.H."/>
            <person name="Liu K.W."/>
            <person name="Li Z."/>
            <person name="Lu H.C."/>
            <person name="Ye Q.L."/>
            <person name="Zhang D."/>
            <person name="Wang J.Y."/>
            <person name="Li Y.F."/>
            <person name="Zhong Z.M."/>
            <person name="Liu X."/>
            <person name="Yu X."/>
            <person name="Liu D.K."/>
            <person name="Tu X.D."/>
            <person name="Liu B."/>
            <person name="Hao Y."/>
            <person name="Liao X.Y."/>
            <person name="Jiang Y.T."/>
            <person name="Sun W.H."/>
            <person name="Chen J."/>
            <person name="Chen Y.Q."/>
            <person name="Ai Y."/>
            <person name="Zhai J.W."/>
            <person name="Wu S.S."/>
            <person name="Zhou Z."/>
            <person name="Hsiao Y.Y."/>
            <person name="Wu W.L."/>
            <person name="Chen Y.Y."/>
            <person name="Lin Y.F."/>
            <person name="Hsu J.L."/>
            <person name="Li C.Y."/>
            <person name="Wang Z.W."/>
            <person name="Zhao X."/>
            <person name="Zhong W.Y."/>
            <person name="Ma X.K."/>
            <person name="Ma L."/>
            <person name="Huang J."/>
            <person name="Chen G.Z."/>
            <person name="Huang M.Z."/>
            <person name="Huang L."/>
            <person name="Peng D.H."/>
            <person name="Luo Y.B."/>
            <person name="Zou S.Q."/>
            <person name="Chen S.P."/>
            <person name="Lan S."/>
            <person name="Tsai W.C."/>
            <person name="Van de Peer Y."/>
            <person name="Liu Z.J."/>
        </authorList>
    </citation>
    <scope>NUCLEOTIDE SEQUENCE [LARGE SCALE GENOMIC DNA]</scope>
    <source>
        <strain evidence="10">Lor287</strain>
    </source>
</reference>
<feature type="chain" id="PRO_5042927542" description="Kinesin-like protein" evidence="8">
    <location>
        <begin position="20"/>
        <end position="583"/>
    </location>
</feature>
<keyword evidence="4 6" id="KW-0505">Motor protein</keyword>
<dbReference type="PANTHER" id="PTHR47972">
    <property type="entry name" value="KINESIN-LIKE PROTEIN KLP-3"/>
    <property type="match status" value="1"/>
</dbReference>
<evidence type="ECO:0000313" key="11">
    <source>
        <dbReference type="Proteomes" id="UP001418222"/>
    </source>
</evidence>
<dbReference type="GO" id="GO:0007018">
    <property type="term" value="P:microtubule-based movement"/>
    <property type="evidence" value="ECO:0007669"/>
    <property type="project" value="InterPro"/>
</dbReference>
<dbReference type="PROSITE" id="PS50067">
    <property type="entry name" value="KINESIN_MOTOR_2"/>
    <property type="match status" value="1"/>
</dbReference>
<accession>A0AAP0FZY2</accession>
<dbReference type="AlphaFoldDB" id="A0AAP0FZY2"/>
<dbReference type="EMBL" id="JBBWWQ010000015">
    <property type="protein sequence ID" value="KAK8928855.1"/>
    <property type="molecule type" value="Genomic_DNA"/>
</dbReference>
<dbReference type="SMART" id="SM00129">
    <property type="entry name" value="KISc"/>
    <property type="match status" value="1"/>
</dbReference>
<evidence type="ECO:0000313" key="10">
    <source>
        <dbReference type="EMBL" id="KAK8928855.1"/>
    </source>
</evidence>
<comment type="caution">
    <text evidence="10">The sequence shown here is derived from an EMBL/GenBank/DDBJ whole genome shotgun (WGS) entry which is preliminary data.</text>
</comment>